<evidence type="ECO:0000256" key="2">
    <source>
        <dbReference type="SAM" id="Phobius"/>
    </source>
</evidence>
<dbReference type="AlphaFoldDB" id="A0AAV2E6Y2"/>
<dbReference type="EMBL" id="OZ034817">
    <property type="protein sequence ID" value="CAL1381522.1"/>
    <property type="molecule type" value="Genomic_DNA"/>
</dbReference>
<dbReference type="Proteomes" id="UP001497516">
    <property type="component" value="Chromosome 4"/>
</dbReference>
<gene>
    <name evidence="3" type="ORF">LTRI10_LOCUS22898</name>
</gene>
<dbReference type="PANTHER" id="PTHR37206">
    <property type="entry name" value="TRANSMEMBRANE PROTEIN"/>
    <property type="match status" value="1"/>
</dbReference>
<feature type="transmembrane region" description="Helical" evidence="2">
    <location>
        <begin position="171"/>
        <end position="192"/>
    </location>
</feature>
<evidence type="ECO:0000313" key="4">
    <source>
        <dbReference type="Proteomes" id="UP001497516"/>
    </source>
</evidence>
<evidence type="ECO:0000256" key="1">
    <source>
        <dbReference type="SAM" id="MobiDB-lite"/>
    </source>
</evidence>
<organism evidence="3 4">
    <name type="scientific">Linum trigynum</name>
    <dbReference type="NCBI Taxonomy" id="586398"/>
    <lineage>
        <taxon>Eukaryota</taxon>
        <taxon>Viridiplantae</taxon>
        <taxon>Streptophyta</taxon>
        <taxon>Embryophyta</taxon>
        <taxon>Tracheophyta</taxon>
        <taxon>Spermatophyta</taxon>
        <taxon>Magnoliopsida</taxon>
        <taxon>eudicotyledons</taxon>
        <taxon>Gunneridae</taxon>
        <taxon>Pentapetalae</taxon>
        <taxon>rosids</taxon>
        <taxon>fabids</taxon>
        <taxon>Malpighiales</taxon>
        <taxon>Linaceae</taxon>
        <taxon>Linum</taxon>
    </lineage>
</organism>
<dbReference type="PANTHER" id="PTHR37206:SF1">
    <property type="entry name" value="TRANSMEMBRANE PROTEIN"/>
    <property type="match status" value="1"/>
</dbReference>
<proteinExistence type="predicted"/>
<name>A0AAV2E6Y2_9ROSI</name>
<keyword evidence="2" id="KW-0812">Transmembrane</keyword>
<feature type="region of interest" description="Disordered" evidence="1">
    <location>
        <begin position="1"/>
        <end position="25"/>
    </location>
</feature>
<feature type="region of interest" description="Disordered" evidence="1">
    <location>
        <begin position="107"/>
        <end position="129"/>
    </location>
</feature>
<keyword evidence="4" id="KW-1185">Reference proteome</keyword>
<feature type="compositionally biased region" description="Low complexity" evidence="1">
    <location>
        <begin position="107"/>
        <end position="116"/>
    </location>
</feature>
<keyword evidence="2" id="KW-1133">Transmembrane helix</keyword>
<evidence type="ECO:0000313" key="3">
    <source>
        <dbReference type="EMBL" id="CAL1381522.1"/>
    </source>
</evidence>
<protein>
    <submittedName>
        <fullName evidence="3">Uncharacterized protein</fullName>
    </submittedName>
</protein>
<sequence>MAGLYGDPVDVFSNRDAPSVPQSSSLIKNHKFCSEPLPMVVIRDSSPTNSADFSIFPPSSHENLTPSSSLSGYQLPQHFSSALLIKNTDPEEAPPLLASPISSLLYPPSNSSPSSSEQFDSDPDGSFPQSPLSYCSSEVDLPPSPLPDSAAPRWWGVALQIIRTKFCSCKVVWTIGNVGLTVAAASVMWWWLRERRRRSLQRSNSVGRLLQITREKDEKIVELLNQIAQLNKLLLGRHKS</sequence>
<accession>A0AAV2E6Y2</accession>
<reference evidence="3 4" key="1">
    <citation type="submission" date="2024-04" db="EMBL/GenBank/DDBJ databases">
        <authorList>
            <person name="Fracassetti M."/>
        </authorList>
    </citation>
    <scope>NUCLEOTIDE SEQUENCE [LARGE SCALE GENOMIC DNA]</scope>
</reference>
<keyword evidence="2" id="KW-0472">Membrane</keyword>